<dbReference type="Proteomes" id="UP000694580">
    <property type="component" value="Unplaced"/>
</dbReference>
<protein>
    <recommendedName>
        <fullName evidence="1">Neurotransmitter-gated ion-channel ligand-binding domain-containing protein</fullName>
    </recommendedName>
</protein>
<organism evidence="2 3">
    <name type="scientific">Denticeps clupeoides</name>
    <name type="common">denticle herring</name>
    <dbReference type="NCBI Taxonomy" id="299321"/>
    <lineage>
        <taxon>Eukaryota</taxon>
        <taxon>Metazoa</taxon>
        <taxon>Chordata</taxon>
        <taxon>Craniata</taxon>
        <taxon>Vertebrata</taxon>
        <taxon>Euteleostomi</taxon>
        <taxon>Actinopterygii</taxon>
        <taxon>Neopterygii</taxon>
        <taxon>Teleostei</taxon>
        <taxon>Clupei</taxon>
        <taxon>Clupeiformes</taxon>
        <taxon>Denticipitoidei</taxon>
        <taxon>Denticipitidae</taxon>
        <taxon>Denticeps</taxon>
    </lineage>
</organism>
<accession>A0AAY4BTZ6</accession>
<dbReference type="SUPFAM" id="SSF63712">
    <property type="entry name" value="Nicotinic receptor ligand binding domain-like"/>
    <property type="match status" value="1"/>
</dbReference>
<keyword evidence="3" id="KW-1185">Reference proteome</keyword>
<dbReference type="GO" id="GO:0016020">
    <property type="term" value="C:membrane"/>
    <property type="evidence" value="ECO:0007669"/>
    <property type="project" value="InterPro"/>
</dbReference>
<evidence type="ECO:0000313" key="3">
    <source>
        <dbReference type="Proteomes" id="UP000694580"/>
    </source>
</evidence>
<sequence length="61" mass="6713">VCCSLQKRLPATAALSAEVEEKLVRHLLSPERYNKLIRPAVNQSQLVSISIQVSLAQLISV</sequence>
<evidence type="ECO:0000313" key="2">
    <source>
        <dbReference type="Ensembl" id="ENSDCDP00010023997.1"/>
    </source>
</evidence>
<dbReference type="GO" id="GO:0005230">
    <property type="term" value="F:extracellular ligand-gated monoatomic ion channel activity"/>
    <property type="evidence" value="ECO:0007669"/>
    <property type="project" value="InterPro"/>
</dbReference>
<dbReference type="InterPro" id="IPR036734">
    <property type="entry name" value="Neur_chan_lig-bd_sf"/>
</dbReference>
<reference evidence="2" key="1">
    <citation type="submission" date="2025-08" db="UniProtKB">
        <authorList>
            <consortium name="Ensembl"/>
        </authorList>
    </citation>
    <scope>IDENTIFICATION</scope>
</reference>
<dbReference type="InterPro" id="IPR006202">
    <property type="entry name" value="Neur_chan_lig-bd"/>
</dbReference>
<dbReference type="GeneTree" id="ENSGT00970000197309"/>
<dbReference type="Ensembl" id="ENSDCDT00010029633.1">
    <property type="protein sequence ID" value="ENSDCDP00010023997.1"/>
    <property type="gene ID" value="ENSDCDG00010015174.1"/>
</dbReference>
<name>A0AAY4BTZ6_9TELE</name>
<proteinExistence type="predicted"/>
<dbReference type="Pfam" id="PF02931">
    <property type="entry name" value="Neur_chan_LBD"/>
    <property type="match status" value="1"/>
</dbReference>
<reference evidence="2" key="2">
    <citation type="submission" date="2025-09" db="UniProtKB">
        <authorList>
            <consortium name="Ensembl"/>
        </authorList>
    </citation>
    <scope>IDENTIFICATION</scope>
</reference>
<feature type="domain" description="Neurotransmitter-gated ion-channel ligand-binding" evidence="1">
    <location>
        <begin position="20"/>
        <end position="61"/>
    </location>
</feature>
<dbReference type="AlphaFoldDB" id="A0AAY4BTZ6"/>
<evidence type="ECO:0000259" key="1">
    <source>
        <dbReference type="Pfam" id="PF02931"/>
    </source>
</evidence>
<dbReference type="Gene3D" id="2.70.170.10">
    <property type="entry name" value="Neurotransmitter-gated ion-channel ligand-binding domain"/>
    <property type="match status" value="1"/>
</dbReference>